<comment type="caution">
    <text evidence="2">The sequence shown here is derived from an EMBL/GenBank/DDBJ whole genome shotgun (WGS) entry which is preliminary data.</text>
</comment>
<dbReference type="EMBL" id="WHZW01000034">
    <property type="protein sequence ID" value="NEG90590.1"/>
    <property type="molecule type" value="Genomic_DNA"/>
</dbReference>
<feature type="region of interest" description="Disordered" evidence="1">
    <location>
        <begin position="114"/>
        <end position="133"/>
    </location>
</feature>
<gene>
    <name evidence="2" type="ORF">GFD25_11505</name>
</gene>
<evidence type="ECO:0000313" key="3">
    <source>
        <dbReference type="Proteomes" id="UP000469194"/>
    </source>
</evidence>
<name>A0A6N9Z878_9BIFI</name>
<dbReference type="AlphaFoldDB" id="A0A6N9Z878"/>
<dbReference type="Proteomes" id="UP000469194">
    <property type="component" value="Unassembled WGS sequence"/>
</dbReference>
<reference evidence="2 3" key="1">
    <citation type="submission" date="2019-10" db="EMBL/GenBank/DDBJ databases">
        <title>Bifidobacterium from non-human primates.</title>
        <authorList>
            <person name="Modesto M."/>
        </authorList>
    </citation>
    <scope>NUCLEOTIDE SEQUENCE [LARGE SCALE GENOMIC DNA]</scope>
    <source>
        <strain evidence="2 3">TRE17</strain>
    </source>
</reference>
<organism evidence="2 3">
    <name type="scientific">Bifidobacterium aerophilum</name>
    <dbReference type="NCBI Taxonomy" id="1798155"/>
    <lineage>
        <taxon>Bacteria</taxon>
        <taxon>Bacillati</taxon>
        <taxon>Actinomycetota</taxon>
        <taxon>Actinomycetes</taxon>
        <taxon>Bifidobacteriales</taxon>
        <taxon>Bifidobacteriaceae</taxon>
        <taxon>Bifidobacterium</taxon>
    </lineage>
</organism>
<evidence type="ECO:0000256" key="1">
    <source>
        <dbReference type="SAM" id="MobiDB-lite"/>
    </source>
</evidence>
<protein>
    <submittedName>
        <fullName evidence="2">Uncharacterized protein</fullName>
    </submittedName>
</protein>
<proteinExistence type="predicted"/>
<keyword evidence="3" id="KW-1185">Reference proteome</keyword>
<accession>A0A6N9Z878</accession>
<sequence length="133" mass="14816">MLVQQLGVWDVYDAGVVSGDDLTVAIILGRRLSRIKWNSTYRQPTLIDVCGSIGVRPDGQYLAEHVCGSGRISDKPFTPSKREQQPGKPFPITMSKKEGEEFARLWRMPLAELRKRKTPTDGSAGVVGQQQLF</sequence>
<feature type="region of interest" description="Disordered" evidence="1">
    <location>
        <begin position="73"/>
        <end position="94"/>
    </location>
</feature>
<evidence type="ECO:0000313" key="2">
    <source>
        <dbReference type="EMBL" id="NEG90590.1"/>
    </source>
</evidence>